<evidence type="ECO:0000313" key="5">
    <source>
        <dbReference type="EMBL" id="MBH8566384.1"/>
    </source>
</evidence>
<dbReference type="AlphaFoldDB" id="A0A8J7I172"/>
<comment type="caution">
    <text evidence="5">The sequence shown here is derived from an EMBL/GenBank/DDBJ whole genome shotgun (WGS) entry which is preliminary data.</text>
</comment>
<feature type="transmembrane region" description="Helical" evidence="3">
    <location>
        <begin position="41"/>
        <end position="64"/>
    </location>
</feature>
<proteinExistence type="inferred from homology"/>
<dbReference type="InterPro" id="IPR005804">
    <property type="entry name" value="FA_desaturase_dom"/>
</dbReference>
<evidence type="ECO:0000259" key="4">
    <source>
        <dbReference type="Pfam" id="PF00487"/>
    </source>
</evidence>
<name>A0A8J7I172_9NOST</name>
<dbReference type="Proteomes" id="UP000632766">
    <property type="component" value="Unassembled WGS sequence"/>
</dbReference>
<keyword evidence="3" id="KW-0812">Transmembrane</keyword>
<gene>
    <name evidence="5" type="ORF">I8748_30235</name>
</gene>
<dbReference type="GO" id="GO:0006629">
    <property type="term" value="P:lipid metabolic process"/>
    <property type="evidence" value="ECO:0007669"/>
    <property type="project" value="InterPro"/>
</dbReference>
<feature type="domain" description="Fatty acid desaturase" evidence="4">
    <location>
        <begin position="46"/>
        <end position="265"/>
    </location>
</feature>
<comment type="cofactor">
    <cofactor evidence="1">
        <name>Fe(2+)</name>
        <dbReference type="ChEBI" id="CHEBI:29033"/>
    </cofactor>
</comment>
<feature type="transmembrane region" description="Helical" evidence="3">
    <location>
        <begin position="124"/>
        <end position="144"/>
    </location>
</feature>
<evidence type="ECO:0000256" key="3">
    <source>
        <dbReference type="SAM" id="Phobius"/>
    </source>
</evidence>
<reference evidence="5 6" key="1">
    <citation type="journal article" date="2021" name="Int. J. Syst. Evol. Microbiol.">
        <title>Amazonocrinis nigriterrae gen. nov., sp. nov., Atlanticothrix silvestris gen. nov., sp. nov. and Dendronalium phyllosphericum gen. nov., sp. nov., nostocacean cyanobacteria from Brazilian environments.</title>
        <authorList>
            <person name="Alvarenga D.O."/>
            <person name="Andreote A.P.D."/>
            <person name="Branco L.H.Z."/>
            <person name="Delbaje E."/>
            <person name="Cruz R.B."/>
            <person name="Varani A.M."/>
            <person name="Fiore M.F."/>
        </authorList>
    </citation>
    <scope>NUCLEOTIDE SEQUENCE [LARGE SCALE GENOMIC DNA]</scope>
    <source>
        <strain evidence="5 6">CENA67</strain>
    </source>
</reference>
<keyword evidence="3" id="KW-0472">Membrane</keyword>
<accession>A0A8J7I172</accession>
<sequence>MKDITKSQIPNQQTIQILFASFTWLIYLLFVPYVYVQLKIFSLFFIIFPGVYLFCWLAVFMHECWHEYLSSIHNKFFYLLLSWMMFLDHQVFSIAHPSHHSQVNTYKDIEFHPLGKIKNHLLRVIYNFCEIILGNIFTVILATYTITHQPQLKKQYSHQQLIISILMRMMIWGGIGYSSHLIFQVTTAQIVIPYVITCWMGSLAVHHSELIEHGNLIIEGKLEERNLKTRNLKPSGIWERLFLFITHNHSLEHSLHHVSPKIYNRPFAYANMMPDETVYISFGEYLIILKEMLTGKF</sequence>
<dbReference type="RefSeq" id="WP_198128138.1">
    <property type="nucleotide sequence ID" value="NZ_JAECZC010000093.1"/>
</dbReference>
<keyword evidence="6" id="KW-1185">Reference proteome</keyword>
<evidence type="ECO:0000256" key="1">
    <source>
        <dbReference type="ARBA" id="ARBA00001954"/>
    </source>
</evidence>
<dbReference type="EMBL" id="JAECZC010000093">
    <property type="protein sequence ID" value="MBH8566384.1"/>
    <property type="molecule type" value="Genomic_DNA"/>
</dbReference>
<dbReference type="Pfam" id="PF00487">
    <property type="entry name" value="FA_desaturase"/>
    <property type="match status" value="1"/>
</dbReference>
<feature type="transmembrane region" description="Helical" evidence="3">
    <location>
        <begin position="156"/>
        <end position="175"/>
    </location>
</feature>
<evidence type="ECO:0000256" key="2">
    <source>
        <dbReference type="ARBA" id="ARBA00008749"/>
    </source>
</evidence>
<comment type="similarity">
    <text evidence="2">Belongs to the fatty acid desaturase type 2 family.</text>
</comment>
<keyword evidence="3" id="KW-1133">Transmembrane helix</keyword>
<feature type="transmembrane region" description="Helical" evidence="3">
    <location>
        <begin position="15"/>
        <end position="35"/>
    </location>
</feature>
<protein>
    <submittedName>
        <fullName evidence="5">Fatty acid desaturase</fullName>
    </submittedName>
</protein>
<organism evidence="5 6">
    <name type="scientific">Amazonocrinis nigriterrae CENA67</name>
    <dbReference type="NCBI Taxonomy" id="2794033"/>
    <lineage>
        <taxon>Bacteria</taxon>
        <taxon>Bacillati</taxon>
        <taxon>Cyanobacteriota</taxon>
        <taxon>Cyanophyceae</taxon>
        <taxon>Nostocales</taxon>
        <taxon>Nostocaceae</taxon>
        <taxon>Amazonocrinis</taxon>
        <taxon>Amazonocrinis nigriterrae</taxon>
    </lineage>
</organism>
<evidence type="ECO:0000313" key="6">
    <source>
        <dbReference type="Proteomes" id="UP000632766"/>
    </source>
</evidence>